<name>A0ABT2BNN8_9BURK</name>
<feature type="transmembrane region" description="Helical" evidence="1">
    <location>
        <begin position="27"/>
        <end position="46"/>
    </location>
</feature>
<dbReference type="Pfam" id="PF04964">
    <property type="entry name" value="Flp_Fap"/>
    <property type="match status" value="1"/>
</dbReference>
<reference evidence="2 3" key="1">
    <citation type="submission" date="2022-08" db="EMBL/GenBank/DDBJ databases">
        <title>Reclassification of Massilia species as members of the genera Telluria, Duganella, Pseudoduganella, Mokoshia gen. nov. and Zemynaea gen. nov. using orthogonal and non-orthogonal genome-based approaches.</title>
        <authorList>
            <person name="Bowman J.P."/>
        </authorList>
    </citation>
    <scope>NUCLEOTIDE SEQUENCE [LARGE SCALE GENOMIC DNA]</scope>
    <source>
        <strain evidence="2 3">JCM 31607</strain>
    </source>
</reference>
<dbReference type="InterPro" id="IPR007047">
    <property type="entry name" value="Flp_Fap"/>
</dbReference>
<protein>
    <submittedName>
        <fullName evidence="2">Flp family type IVb pilin</fullName>
    </submittedName>
</protein>
<dbReference type="EMBL" id="JANUGV010000004">
    <property type="protein sequence ID" value="MCS0609498.1"/>
    <property type="molecule type" value="Genomic_DNA"/>
</dbReference>
<evidence type="ECO:0000313" key="2">
    <source>
        <dbReference type="EMBL" id="MCS0609498.1"/>
    </source>
</evidence>
<accession>A0ABT2BNN8</accession>
<gene>
    <name evidence="2" type="ORF">NX773_15110</name>
</gene>
<organism evidence="2 3">
    <name type="scientific">Massilia solisilvae</name>
    <dbReference type="NCBI Taxonomy" id="1811225"/>
    <lineage>
        <taxon>Bacteria</taxon>
        <taxon>Pseudomonadati</taxon>
        <taxon>Pseudomonadota</taxon>
        <taxon>Betaproteobacteria</taxon>
        <taxon>Burkholderiales</taxon>
        <taxon>Oxalobacteraceae</taxon>
        <taxon>Telluria group</taxon>
        <taxon>Massilia</taxon>
    </lineage>
</organism>
<sequence length="73" mass="7315">MKTLAQSFADAVRSFANDEDGAQVVEYALIIAVVSIALVAALAALAPGGLKDFTTNVTACLSGGTCKLTATPA</sequence>
<evidence type="ECO:0000256" key="1">
    <source>
        <dbReference type="SAM" id="Phobius"/>
    </source>
</evidence>
<dbReference type="Proteomes" id="UP001205861">
    <property type="component" value="Unassembled WGS sequence"/>
</dbReference>
<comment type="caution">
    <text evidence="2">The sequence shown here is derived from an EMBL/GenBank/DDBJ whole genome shotgun (WGS) entry which is preliminary data.</text>
</comment>
<keyword evidence="3" id="KW-1185">Reference proteome</keyword>
<dbReference type="RefSeq" id="WP_258857152.1">
    <property type="nucleotide sequence ID" value="NZ_JANUGV010000004.1"/>
</dbReference>
<proteinExistence type="predicted"/>
<keyword evidence="1" id="KW-0472">Membrane</keyword>
<keyword evidence="1" id="KW-1133">Transmembrane helix</keyword>
<keyword evidence="1" id="KW-0812">Transmembrane</keyword>
<evidence type="ECO:0000313" key="3">
    <source>
        <dbReference type="Proteomes" id="UP001205861"/>
    </source>
</evidence>